<evidence type="ECO:0008006" key="4">
    <source>
        <dbReference type="Google" id="ProtNLM"/>
    </source>
</evidence>
<feature type="region of interest" description="Disordered" evidence="1">
    <location>
        <begin position="20"/>
        <end position="62"/>
    </location>
</feature>
<proteinExistence type="predicted"/>
<sequence>MSGDIKHLVWHCHLLPAGDDFSTGTGSMQAQTSRDPSRDRSFDERSRSYDDPVQTPRRDPWDEGIESVVDALQELTIHSPITTATPSPETAWFTHHERDESSSIPRTKNQRWSAIEPGAYRGKGKGLAINNHFELSRDENNNDVLFGDEGSYTLSSESTYTPSHNFERRQKSPPDEVYVLILTWAKHDTQKRGEDGQLLSPGLDSETNTVRSCFKQRGYRVQCRLIPEDYPTATIETILDKFLRHSNPSSLLIMYYHGFGSMEDGRMAFSSDGGDGSKVFWDDIRDPIMSAPGDVLLIVDCCCIRPEPLELILDPGMIPAPDGSVKQLLLGVAPENGTGAAMTKSLCRVLDDNPPQQNTITDDMTAWDLYSLMTHDMQDNLDNFAAVSESSRLFATQLVPDQSNIGHGQVEDIIFLPRFNRVTNTPAAVKRQSVG</sequence>
<dbReference type="EMBL" id="MU853800">
    <property type="protein sequence ID" value="KAK3940160.1"/>
    <property type="molecule type" value="Genomic_DNA"/>
</dbReference>
<accession>A0AAN6S4I1</accession>
<name>A0AAN6S4I1_9PEZI</name>
<protein>
    <recommendedName>
        <fullName evidence="4">Caspase domain-containing protein</fullName>
    </recommendedName>
</protein>
<gene>
    <name evidence="2" type="ORF">QBC46DRAFT_449796</name>
</gene>
<reference evidence="3" key="1">
    <citation type="journal article" date="2023" name="Mol. Phylogenet. Evol.">
        <title>Genome-scale phylogeny and comparative genomics of the fungal order Sordariales.</title>
        <authorList>
            <person name="Hensen N."/>
            <person name="Bonometti L."/>
            <person name="Westerberg I."/>
            <person name="Brannstrom I.O."/>
            <person name="Guillou S."/>
            <person name="Cros-Aarteil S."/>
            <person name="Calhoun S."/>
            <person name="Haridas S."/>
            <person name="Kuo A."/>
            <person name="Mondo S."/>
            <person name="Pangilinan J."/>
            <person name="Riley R."/>
            <person name="LaButti K."/>
            <person name="Andreopoulos B."/>
            <person name="Lipzen A."/>
            <person name="Chen C."/>
            <person name="Yan M."/>
            <person name="Daum C."/>
            <person name="Ng V."/>
            <person name="Clum A."/>
            <person name="Steindorff A."/>
            <person name="Ohm R.A."/>
            <person name="Martin F."/>
            <person name="Silar P."/>
            <person name="Natvig D.O."/>
            <person name="Lalanne C."/>
            <person name="Gautier V."/>
            <person name="Ament-Velasquez S.L."/>
            <person name="Kruys A."/>
            <person name="Hutchinson M.I."/>
            <person name="Powell A.J."/>
            <person name="Barry K."/>
            <person name="Miller A.N."/>
            <person name="Grigoriev I.V."/>
            <person name="Debuchy R."/>
            <person name="Gladieux P."/>
            <person name="Hiltunen Thoren M."/>
            <person name="Johannesson H."/>
        </authorList>
    </citation>
    <scope>NUCLEOTIDE SEQUENCE [LARGE SCALE GENOMIC DNA]</scope>
    <source>
        <strain evidence="3">CBS 340.73</strain>
    </source>
</reference>
<feature type="compositionally biased region" description="Basic and acidic residues" evidence="1">
    <location>
        <begin position="35"/>
        <end position="61"/>
    </location>
</feature>
<keyword evidence="3" id="KW-1185">Reference proteome</keyword>
<dbReference type="AlphaFoldDB" id="A0AAN6S4I1"/>
<dbReference type="Proteomes" id="UP001303473">
    <property type="component" value="Unassembled WGS sequence"/>
</dbReference>
<organism evidence="2 3">
    <name type="scientific">Diplogelasinospora grovesii</name>
    <dbReference type="NCBI Taxonomy" id="303347"/>
    <lineage>
        <taxon>Eukaryota</taxon>
        <taxon>Fungi</taxon>
        <taxon>Dikarya</taxon>
        <taxon>Ascomycota</taxon>
        <taxon>Pezizomycotina</taxon>
        <taxon>Sordariomycetes</taxon>
        <taxon>Sordariomycetidae</taxon>
        <taxon>Sordariales</taxon>
        <taxon>Diplogelasinosporaceae</taxon>
        <taxon>Diplogelasinospora</taxon>
    </lineage>
</organism>
<evidence type="ECO:0000256" key="1">
    <source>
        <dbReference type="SAM" id="MobiDB-lite"/>
    </source>
</evidence>
<comment type="caution">
    <text evidence="2">The sequence shown here is derived from an EMBL/GenBank/DDBJ whole genome shotgun (WGS) entry which is preliminary data.</text>
</comment>
<evidence type="ECO:0000313" key="3">
    <source>
        <dbReference type="Proteomes" id="UP001303473"/>
    </source>
</evidence>
<feature type="compositionally biased region" description="Polar residues" evidence="1">
    <location>
        <begin position="22"/>
        <end position="32"/>
    </location>
</feature>
<evidence type="ECO:0000313" key="2">
    <source>
        <dbReference type="EMBL" id="KAK3940160.1"/>
    </source>
</evidence>